<keyword evidence="5 21" id="KW-0597">Phosphoprotein</keyword>
<dbReference type="GO" id="GO:0000155">
    <property type="term" value="F:phosphorelay sensor kinase activity"/>
    <property type="evidence" value="ECO:0007669"/>
    <property type="project" value="InterPro"/>
</dbReference>
<feature type="modified residue" description="Phosphohistidine" evidence="20">
    <location>
        <position position="1068"/>
    </location>
</feature>
<dbReference type="SUPFAM" id="SSF47226">
    <property type="entry name" value="Histidine-containing phosphotransfer domain, HPT domain"/>
    <property type="match status" value="1"/>
</dbReference>
<evidence type="ECO:0000256" key="5">
    <source>
        <dbReference type="ARBA" id="ARBA00022553"/>
    </source>
</evidence>
<dbReference type="Pfam" id="PF00512">
    <property type="entry name" value="HisKA"/>
    <property type="match status" value="1"/>
</dbReference>
<keyword evidence="4" id="KW-1003">Cell membrane</keyword>
<dbReference type="Gene3D" id="3.40.50.2300">
    <property type="match status" value="1"/>
</dbReference>
<dbReference type="SUPFAM" id="SSF47384">
    <property type="entry name" value="Homodimeric domain of signal transducing histidine kinase"/>
    <property type="match status" value="1"/>
</dbReference>
<proteinExistence type="predicted"/>
<keyword evidence="13" id="KW-0902">Two-component regulatory system</keyword>
<evidence type="ECO:0000256" key="13">
    <source>
        <dbReference type="ARBA" id="ARBA00023012"/>
    </source>
</evidence>
<dbReference type="FunFam" id="1.10.287.130:FF:000002">
    <property type="entry name" value="Two-component osmosensing histidine kinase"/>
    <property type="match status" value="1"/>
</dbReference>
<keyword evidence="28" id="KW-1185">Reference proteome</keyword>
<dbReference type="PROSITE" id="PS50113">
    <property type="entry name" value="PAC"/>
    <property type="match status" value="1"/>
</dbReference>
<dbReference type="PRINTS" id="PR00344">
    <property type="entry name" value="BCTRLSENSOR"/>
</dbReference>
<evidence type="ECO:0000256" key="11">
    <source>
        <dbReference type="ARBA" id="ARBA00022840"/>
    </source>
</evidence>
<dbReference type="PROSITE" id="PS50110">
    <property type="entry name" value="RESPONSE_REGULATORY"/>
    <property type="match status" value="1"/>
</dbReference>
<evidence type="ECO:0000256" key="9">
    <source>
        <dbReference type="ARBA" id="ARBA00022741"/>
    </source>
</evidence>
<feature type="domain" description="Response regulatory" evidence="24">
    <location>
        <begin position="883"/>
        <end position="997"/>
    </location>
</feature>
<dbReference type="InterPro" id="IPR003594">
    <property type="entry name" value="HATPase_dom"/>
</dbReference>
<dbReference type="Proteomes" id="UP000583127">
    <property type="component" value="Unassembled WGS sequence"/>
</dbReference>
<evidence type="ECO:0000313" key="28">
    <source>
        <dbReference type="Proteomes" id="UP000583127"/>
    </source>
</evidence>
<dbReference type="PROSITE" id="PS50109">
    <property type="entry name" value="HIS_KIN"/>
    <property type="match status" value="1"/>
</dbReference>
<gene>
    <name evidence="27" type="ORF">HHL14_28545</name>
</gene>
<feature type="domain" description="PAC" evidence="25">
    <location>
        <begin position="454"/>
        <end position="504"/>
    </location>
</feature>
<evidence type="ECO:0000259" key="24">
    <source>
        <dbReference type="PROSITE" id="PS50110"/>
    </source>
</evidence>
<evidence type="ECO:0000259" key="26">
    <source>
        <dbReference type="PROSITE" id="PS50894"/>
    </source>
</evidence>
<protein>
    <recommendedName>
        <fullName evidence="18">Sensory/regulatory protein RpfC</fullName>
        <ecNumber evidence="3">2.7.13.3</ecNumber>
    </recommendedName>
    <alternativeName>
        <fullName evidence="19">Virulence sensor protein BvgS</fullName>
    </alternativeName>
</protein>
<evidence type="ECO:0000256" key="1">
    <source>
        <dbReference type="ARBA" id="ARBA00000085"/>
    </source>
</evidence>
<dbReference type="PANTHER" id="PTHR45339:SF1">
    <property type="entry name" value="HYBRID SIGNAL TRANSDUCTION HISTIDINE KINASE J"/>
    <property type="match status" value="1"/>
</dbReference>
<comment type="catalytic activity">
    <reaction evidence="1">
        <text>ATP + protein L-histidine = ADP + protein N-phospho-L-histidine.</text>
        <dbReference type="EC" id="2.7.13.3"/>
    </reaction>
</comment>
<evidence type="ECO:0000256" key="4">
    <source>
        <dbReference type="ARBA" id="ARBA00022475"/>
    </source>
</evidence>
<evidence type="ECO:0000256" key="12">
    <source>
        <dbReference type="ARBA" id="ARBA00022989"/>
    </source>
</evidence>
<keyword evidence="12 22" id="KW-1133">Transmembrane helix</keyword>
<dbReference type="GO" id="GO:0005524">
    <property type="term" value="F:ATP binding"/>
    <property type="evidence" value="ECO:0007669"/>
    <property type="project" value="UniProtKB-KW"/>
</dbReference>
<evidence type="ECO:0000256" key="2">
    <source>
        <dbReference type="ARBA" id="ARBA00004651"/>
    </source>
</evidence>
<dbReference type="FunFam" id="3.30.565.10:FF:000010">
    <property type="entry name" value="Sensor histidine kinase RcsC"/>
    <property type="match status" value="1"/>
</dbReference>
<comment type="function">
    <text evidence="16">Member of the two-component regulatory system BvgS/BvgA. Phosphorylates BvgA via a four-step phosphorelay in response to environmental signals.</text>
</comment>
<dbReference type="Gene3D" id="1.10.287.130">
    <property type="match status" value="1"/>
</dbReference>
<dbReference type="InterPro" id="IPR001789">
    <property type="entry name" value="Sig_transdc_resp-reg_receiver"/>
</dbReference>
<dbReference type="PROSITE" id="PS50894">
    <property type="entry name" value="HPT"/>
    <property type="match status" value="1"/>
</dbReference>
<keyword evidence="14" id="KW-0843">Virulence</keyword>
<evidence type="ECO:0000259" key="23">
    <source>
        <dbReference type="PROSITE" id="PS50109"/>
    </source>
</evidence>
<dbReference type="SUPFAM" id="SSF55874">
    <property type="entry name" value="ATPase domain of HSP90 chaperone/DNA topoisomerase II/histidine kinase"/>
    <property type="match status" value="1"/>
</dbReference>
<dbReference type="SUPFAM" id="SSF52172">
    <property type="entry name" value="CheY-like"/>
    <property type="match status" value="1"/>
</dbReference>
<dbReference type="InterPro" id="IPR011006">
    <property type="entry name" value="CheY-like_superfamily"/>
</dbReference>
<evidence type="ECO:0000256" key="20">
    <source>
        <dbReference type="PROSITE-ProRule" id="PRU00110"/>
    </source>
</evidence>
<comment type="subcellular location">
    <subcellularLocation>
        <location evidence="2">Cell membrane</location>
        <topology evidence="2">Multi-pass membrane protein</topology>
    </subcellularLocation>
</comment>
<dbReference type="InterPro" id="IPR003661">
    <property type="entry name" value="HisK_dim/P_dom"/>
</dbReference>
<keyword evidence="15 22" id="KW-0472">Membrane</keyword>
<dbReference type="SMART" id="SM00388">
    <property type="entry name" value="HisKA"/>
    <property type="match status" value="1"/>
</dbReference>
<feature type="modified residue" description="4-aspartylphosphate" evidence="21">
    <location>
        <position position="932"/>
    </location>
</feature>
<dbReference type="AlphaFoldDB" id="A0A7Y0A1I5"/>
<evidence type="ECO:0000256" key="18">
    <source>
        <dbReference type="ARBA" id="ARBA00068150"/>
    </source>
</evidence>
<feature type="domain" description="HPt" evidence="26">
    <location>
        <begin position="1029"/>
        <end position="1121"/>
    </location>
</feature>
<reference evidence="27 28" key="1">
    <citation type="submission" date="2020-04" db="EMBL/GenBank/DDBJ databases">
        <title>Paraburkholderia sp. G-4-1-8 isolated from soil.</title>
        <authorList>
            <person name="Dahal R.H."/>
        </authorList>
    </citation>
    <scope>NUCLEOTIDE SEQUENCE [LARGE SCALE GENOMIC DNA]</scope>
    <source>
        <strain evidence="27 28">G-4-1-8</strain>
    </source>
</reference>
<dbReference type="InterPro" id="IPR005467">
    <property type="entry name" value="His_kinase_dom"/>
</dbReference>
<dbReference type="CDD" id="cd17546">
    <property type="entry name" value="REC_hyHK_CKI1_RcsC-like"/>
    <property type="match status" value="1"/>
</dbReference>
<keyword evidence="10" id="KW-0418">Kinase</keyword>
<name>A0A7Y0A1I5_9BURK</name>
<evidence type="ECO:0000256" key="14">
    <source>
        <dbReference type="ARBA" id="ARBA00023026"/>
    </source>
</evidence>
<sequence>MSSISSYNVLNQLRRYKRLLVFGGGVVTTLMMLIAFTLAMLSAVRAHVATERQDFVVYHDRVMEQIRAGEASFRIGLVGSELAWSTGAKGNQALVDEFRKQDGEVLLQPTPTETQQRLFAINANTLPDETLRRYLALAKQLSHSHTVHSLARGRQLPGYFYGIDYNIAGIMPSPLSDAPWPATATAADRERLMAALADGLGNLAANHPGPDSQTHRQLFWVPPAISPLTGKPTIRLVAPLLHNDVPFAMVVTEYEPDFLTAPLAADARFGGIYMIVAGNGTIVDSTIPLARDAALIDSQRALAMKTTLGESWHHGVLTIVSPLGDTGWTLVHTCTWHEIIAGIGLRLGLGAAMTLLMLIAAWTFLMSFRKRVFRPALDRSQRLFESEQLSRTLIETAPVGLGLIALKDGMPLLRSPTMVNTARRVVVPAPTLSAELAARYRSRAQNGEHHDEVLQEEMSLPTRDSDSIDLAVSATPSRYQGEDVLVVSFTDVTAHKRLEQNLREAREAADLANAAKSAFLAAMSHEIRTPLNAVLGNLELLAQSSLDPLQHDRLATIRASSEGLLGIISDVLDFSKIEAGEMTLEDIEFDALEVVTRSLTMFAPSAQAKDLQLVANLGVAVSQPMRGDPTRLGQVINNLLSNAIKFTERGEVKLRVSVPDMSIPEGLNLQIEVEDTGIGMSARQQAAIFQPFSQADRSINRRFGGTGLGLALCARLTQAMGGQITMRSEPGSGSCFTVRVPLGEPQAAPEMPQFAAEMVTLVAASEASHAYAASALHAWGLTVNAYQHPVQVDTATLERSRTLILLGGRETWHADDENRLIEGASWVIDCSADGPLHPVATGRLVRVSDYSLAALAQALQHTLRNLPLALTIEPPRLLPRRLRVLVAEDNTTNRRLFEEQFAMLGCDATVVEDGARALAWLSRETFDVLVTDLSMPVIDGYALARKVRQRWPRMPVIAATASVTPEERERCEAAGVARMITKPLSLARLRTTVAEVTGLAIAGTPLPSPVDNAAGRPVSADGSEELLGGRPLSPALRQTFLDSFDASLAAIATAQRNNDTTRVLAELHSLVGALGVFRRHALVEHCTALEIRIKRTGLASVGDLDIATHLRDMHEDELTQD</sequence>
<evidence type="ECO:0000259" key="25">
    <source>
        <dbReference type="PROSITE" id="PS50113"/>
    </source>
</evidence>
<evidence type="ECO:0000256" key="21">
    <source>
        <dbReference type="PROSITE-ProRule" id="PRU00169"/>
    </source>
</evidence>
<dbReference type="Pfam" id="PF00072">
    <property type="entry name" value="Response_reg"/>
    <property type="match status" value="1"/>
</dbReference>
<dbReference type="Pfam" id="PF02518">
    <property type="entry name" value="HATPase_c"/>
    <property type="match status" value="1"/>
</dbReference>
<evidence type="ECO:0000256" key="7">
    <source>
        <dbReference type="ARBA" id="ARBA00022692"/>
    </source>
</evidence>
<accession>A0A7Y0A1I5</accession>
<dbReference type="SUPFAM" id="SSF55785">
    <property type="entry name" value="PYP-like sensor domain (PAS domain)"/>
    <property type="match status" value="1"/>
</dbReference>
<evidence type="ECO:0000256" key="3">
    <source>
        <dbReference type="ARBA" id="ARBA00012438"/>
    </source>
</evidence>
<dbReference type="InterPro" id="IPR000700">
    <property type="entry name" value="PAS-assoc_C"/>
</dbReference>
<dbReference type="EMBL" id="JABBFZ010000025">
    <property type="protein sequence ID" value="NML34764.1"/>
    <property type="molecule type" value="Genomic_DNA"/>
</dbReference>
<feature type="transmembrane region" description="Helical" evidence="22">
    <location>
        <begin position="343"/>
        <end position="365"/>
    </location>
</feature>
<evidence type="ECO:0000256" key="10">
    <source>
        <dbReference type="ARBA" id="ARBA00022777"/>
    </source>
</evidence>
<evidence type="ECO:0000256" key="16">
    <source>
        <dbReference type="ARBA" id="ARBA00058004"/>
    </source>
</evidence>
<evidence type="ECO:0000256" key="17">
    <source>
        <dbReference type="ARBA" id="ARBA00064003"/>
    </source>
</evidence>
<dbReference type="CDD" id="cd16922">
    <property type="entry name" value="HATPase_EvgS-ArcB-TorS-like"/>
    <property type="match status" value="1"/>
</dbReference>
<feature type="domain" description="Histidine kinase" evidence="23">
    <location>
        <begin position="522"/>
        <end position="744"/>
    </location>
</feature>
<dbReference type="Gene3D" id="3.30.450.20">
    <property type="entry name" value="PAS domain"/>
    <property type="match status" value="1"/>
</dbReference>
<dbReference type="Gene3D" id="1.20.120.160">
    <property type="entry name" value="HPT domain"/>
    <property type="match status" value="1"/>
</dbReference>
<evidence type="ECO:0000256" key="22">
    <source>
        <dbReference type="SAM" id="Phobius"/>
    </source>
</evidence>
<dbReference type="GO" id="GO:0005886">
    <property type="term" value="C:plasma membrane"/>
    <property type="evidence" value="ECO:0007669"/>
    <property type="project" value="UniProtKB-SubCell"/>
</dbReference>
<keyword evidence="9" id="KW-0547">Nucleotide-binding</keyword>
<evidence type="ECO:0000313" key="27">
    <source>
        <dbReference type="EMBL" id="NML34764.1"/>
    </source>
</evidence>
<dbReference type="EC" id="2.7.13.3" evidence="3"/>
<comment type="subunit">
    <text evidence="17">At low DSF concentrations, interacts with RpfF.</text>
</comment>
<dbReference type="InterPro" id="IPR035965">
    <property type="entry name" value="PAS-like_dom_sf"/>
</dbReference>
<organism evidence="27 28">
    <name type="scientific">Paraburkholderia antibiotica</name>
    <dbReference type="NCBI Taxonomy" id="2728839"/>
    <lineage>
        <taxon>Bacteria</taxon>
        <taxon>Pseudomonadati</taxon>
        <taxon>Pseudomonadota</taxon>
        <taxon>Betaproteobacteria</taxon>
        <taxon>Burkholderiales</taxon>
        <taxon>Burkholderiaceae</taxon>
        <taxon>Paraburkholderia</taxon>
    </lineage>
</organism>
<keyword evidence="6" id="KW-0808">Transferase</keyword>
<comment type="caution">
    <text evidence="27">The sequence shown here is derived from an EMBL/GenBank/DDBJ whole genome shotgun (WGS) entry which is preliminary data.</text>
</comment>
<evidence type="ECO:0000256" key="8">
    <source>
        <dbReference type="ARBA" id="ARBA00022729"/>
    </source>
</evidence>
<keyword evidence="11" id="KW-0067">ATP-binding</keyword>
<evidence type="ECO:0000256" key="19">
    <source>
        <dbReference type="ARBA" id="ARBA00070152"/>
    </source>
</evidence>
<dbReference type="InterPro" id="IPR036097">
    <property type="entry name" value="HisK_dim/P_sf"/>
</dbReference>
<keyword evidence="8" id="KW-0732">Signal</keyword>
<dbReference type="CDD" id="cd00082">
    <property type="entry name" value="HisKA"/>
    <property type="match status" value="1"/>
</dbReference>
<evidence type="ECO:0000256" key="15">
    <source>
        <dbReference type="ARBA" id="ARBA00023136"/>
    </source>
</evidence>
<dbReference type="RefSeq" id="WP_169500951.1">
    <property type="nucleotide sequence ID" value="NZ_JABBFZ010000025.1"/>
</dbReference>
<dbReference type="InterPro" id="IPR008207">
    <property type="entry name" value="Sig_transdc_His_kin_Hpt_dom"/>
</dbReference>
<dbReference type="SMART" id="SM00448">
    <property type="entry name" value="REC"/>
    <property type="match status" value="1"/>
</dbReference>
<evidence type="ECO:0000256" key="6">
    <source>
        <dbReference type="ARBA" id="ARBA00022679"/>
    </source>
</evidence>
<dbReference type="PANTHER" id="PTHR45339">
    <property type="entry name" value="HYBRID SIGNAL TRANSDUCTION HISTIDINE KINASE J"/>
    <property type="match status" value="1"/>
</dbReference>
<dbReference type="InterPro" id="IPR036890">
    <property type="entry name" value="HATPase_C_sf"/>
</dbReference>
<dbReference type="InterPro" id="IPR036641">
    <property type="entry name" value="HPT_dom_sf"/>
</dbReference>
<feature type="transmembrane region" description="Helical" evidence="22">
    <location>
        <begin position="20"/>
        <end position="44"/>
    </location>
</feature>
<dbReference type="Gene3D" id="3.30.565.10">
    <property type="entry name" value="Histidine kinase-like ATPase, C-terminal domain"/>
    <property type="match status" value="1"/>
</dbReference>
<dbReference type="SMART" id="SM00387">
    <property type="entry name" value="HATPase_c"/>
    <property type="match status" value="1"/>
</dbReference>
<dbReference type="InterPro" id="IPR004358">
    <property type="entry name" value="Sig_transdc_His_kin-like_C"/>
</dbReference>
<keyword evidence="7 22" id="KW-0812">Transmembrane</keyword>